<dbReference type="Proteomes" id="UP000539642">
    <property type="component" value="Unassembled WGS sequence"/>
</dbReference>
<dbReference type="EMBL" id="JACHEO010000010">
    <property type="protein sequence ID" value="MBB5348297.1"/>
    <property type="molecule type" value="Genomic_DNA"/>
</dbReference>
<organism evidence="2 3">
    <name type="scientific">Desulfoprunum benzoelyticum</name>
    <dbReference type="NCBI Taxonomy" id="1506996"/>
    <lineage>
        <taxon>Bacteria</taxon>
        <taxon>Pseudomonadati</taxon>
        <taxon>Thermodesulfobacteriota</taxon>
        <taxon>Desulfobulbia</taxon>
        <taxon>Desulfobulbales</taxon>
        <taxon>Desulfobulbaceae</taxon>
        <taxon>Desulfoprunum</taxon>
    </lineage>
</organism>
<dbReference type="AlphaFoldDB" id="A0A840UPX9"/>
<keyword evidence="3" id="KW-1185">Reference proteome</keyword>
<protein>
    <submittedName>
        <fullName evidence="2">Putative Fe-Mo cluster-binding NifX family protein</fullName>
    </submittedName>
</protein>
<gene>
    <name evidence="2" type="ORF">HNQ81_002028</name>
</gene>
<dbReference type="Pfam" id="PF02579">
    <property type="entry name" value="Nitro_FeMo-Co"/>
    <property type="match status" value="1"/>
</dbReference>
<dbReference type="InterPro" id="IPR036105">
    <property type="entry name" value="DiNase_FeMo-co_biosyn_sf"/>
</dbReference>
<evidence type="ECO:0000313" key="3">
    <source>
        <dbReference type="Proteomes" id="UP000539642"/>
    </source>
</evidence>
<proteinExistence type="predicted"/>
<dbReference type="RefSeq" id="WP_183350894.1">
    <property type="nucleotide sequence ID" value="NZ_JACHEO010000010.1"/>
</dbReference>
<accession>A0A840UPX9</accession>
<reference evidence="2 3" key="1">
    <citation type="submission" date="2020-08" db="EMBL/GenBank/DDBJ databases">
        <title>Genomic Encyclopedia of Type Strains, Phase IV (KMG-IV): sequencing the most valuable type-strain genomes for metagenomic binning, comparative biology and taxonomic classification.</title>
        <authorList>
            <person name="Goeker M."/>
        </authorList>
    </citation>
    <scope>NUCLEOTIDE SEQUENCE [LARGE SCALE GENOMIC DNA]</scope>
    <source>
        <strain evidence="2 3">DSM 28570</strain>
    </source>
</reference>
<name>A0A840UPX9_9BACT</name>
<dbReference type="InterPro" id="IPR003731">
    <property type="entry name" value="Di-Nase_FeMo-co_biosynth"/>
</dbReference>
<comment type="caution">
    <text evidence="2">The sequence shown here is derived from an EMBL/GenBank/DDBJ whole genome shotgun (WGS) entry which is preliminary data.</text>
</comment>
<dbReference type="Gene3D" id="3.30.420.130">
    <property type="entry name" value="Dinitrogenase iron-molybdenum cofactor biosynthesis domain"/>
    <property type="match status" value="1"/>
</dbReference>
<evidence type="ECO:0000259" key="1">
    <source>
        <dbReference type="Pfam" id="PF02579"/>
    </source>
</evidence>
<feature type="domain" description="Dinitrogenase iron-molybdenum cofactor biosynthesis" evidence="1">
    <location>
        <begin position="9"/>
        <end position="97"/>
    </location>
</feature>
<evidence type="ECO:0000313" key="2">
    <source>
        <dbReference type="EMBL" id="MBB5348297.1"/>
    </source>
</evidence>
<dbReference type="SUPFAM" id="SSF53146">
    <property type="entry name" value="Nitrogenase accessory factor-like"/>
    <property type="match status" value="1"/>
</dbReference>
<sequence length="116" mass="12895">MKILITAQGDFVAPRFDLTAEVVIATVDRGMLAGKPRTIIMDRPSPEDLSNLIMEEGISTVICGGIEDRQYQFLTWKKIRVIDFVIGDYESVLNQFLAGDLHPGDMLPLTRGDLSL</sequence>